<evidence type="ECO:0008006" key="8">
    <source>
        <dbReference type="Google" id="ProtNLM"/>
    </source>
</evidence>
<dbReference type="InterPro" id="IPR015422">
    <property type="entry name" value="PyrdxlP-dep_Trfase_small"/>
</dbReference>
<dbReference type="InterPro" id="IPR051750">
    <property type="entry name" value="Trans-sulfuration_enzymes"/>
</dbReference>
<reference evidence="6" key="1">
    <citation type="submission" date="2023-02" db="EMBL/GenBank/DDBJ databases">
        <authorList>
            <person name="Palmer J.M."/>
        </authorList>
    </citation>
    <scope>NUCLEOTIDE SEQUENCE</scope>
    <source>
        <strain evidence="6">FW57</strain>
    </source>
</reference>
<evidence type="ECO:0000256" key="1">
    <source>
        <dbReference type="ARBA" id="ARBA00001933"/>
    </source>
</evidence>
<dbReference type="Gene3D" id="3.90.1150.10">
    <property type="entry name" value="Aspartate Aminotransferase, domain 1"/>
    <property type="match status" value="1"/>
</dbReference>
<dbReference type="EMBL" id="JAHCVI010000006">
    <property type="protein sequence ID" value="KAG7284438.1"/>
    <property type="molecule type" value="Genomic_DNA"/>
</dbReference>
<keyword evidence="2 5" id="KW-0663">Pyridoxal phosphate</keyword>
<comment type="cofactor">
    <cofactor evidence="1 5">
        <name>pyridoxal 5'-phosphate</name>
        <dbReference type="ChEBI" id="CHEBI:597326"/>
    </cofactor>
</comment>
<dbReference type="InterPro" id="IPR015424">
    <property type="entry name" value="PyrdxlP-dep_Trfase"/>
</dbReference>
<protein>
    <recommendedName>
        <fullName evidence="8">Cystathionine gamma-synthase</fullName>
    </recommendedName>
</protein>
<dbReference type="Proteomes" id="UP001197093">
    <property type="component" value="Unassembled WGS sequence"/>
</dbReference>
<evidence type="ECO:0000313" key="7">
    <source>
        <dbReference type="Proteomes" id="UP001197093"/>
    </source>
</evidence>
<name>A0AAD4ESA2_9PEZI</name>
<evidence type="ECO:0000256" key="2">
    <source>
        <dbReference type="ARBA" id="ARBA00022898"/>
    </source>
</evidence>
<evidence type="ECO:0000256" key="3">
    <source>
        <dbReference type="ARBA" id="ARBA00034478"/>
    </source>
</evidence>
<dbReference type="FunFam" id="3.90.1150.10:FF:000063">
    <property type="entry name" value="Probable cystathionine gamma-synthase"/>
    <property type="match status" value="1"/>
</dbReference>
<dbReference type="GO" id="GO:0030170">
    <property type="term" value="F:pyridoxal phosphate binding"/>
    <property type="evidence" value="ECO:0007669"/>
    <property type="project" value="InterPro"/>
</dbReference>
<dbReference type="InterPro" id="IPR015421">
    <property type="entry name" value="PyrdxlP-dep_Trfase_major"/>
</dbReference>
<dbReference type="PANTHER" id="PTHR42699">
    <property type="match status" value="1"/>
</dbReference>
<accession>A0AAD4ESA2</accession>
<dbReference type="Pfam" id="PF01053">
    <property type="entry name" value="Cys_Met_Meta_PP"/>
    <property type="match status" value="1"/>
</dbReference>
<proteinExistence type="inferred from homology"/>
<comment type="caution">
    <text evidence="6">The sequence shown here is derived from an EMBL/GenBank/DDBJ whole genome shotgun (WGS) entry which is preliminary data.</text>
</comment>
<dbReference type="GO" id="GO:0003962">
    <property type="term" value="F:cystathionine gamma-synthase activity"/>
    <property type="evidence" value="ECO:0007669"/>
    <property type="project" value="TreeGrafter"/>
</dbReference>
<evidence type="ECO:0000256" key="5">
    <source>
        <dbReference type="RuleBase" id="RU362118"/>
    </source>
</evidence>
<dbReference type="PANTHER" id="PTHR42699:SF1">
    <property type="entry name" value="CYSTATHIONINE GAMMA-SYNTHASE-RELATED"/>
    <property type="match status" value="1"/>
</dbReference>
<dbReference type="SUPFAM" id="SSF53383">
    <property type="entry name" value="PLP-dependent transferases"/>
    <property type="match status" value="1"/>
</dbReference>
<comment type="similarity">
    <text evidence="4">Belongs to the trans-sulfuration enzymes family. MET7 subfamily.</text>
</comment>
<dbReference type="GO" id="GO:0019346">
    <property type="term" value="P:transsulfuration"/>
    <property type="evidence" value="ECO:0007669"/>
    <property type="project" value="InterPro"/>
</dbReference>
<dbReference type="Gene3D" id="3.40.640.10">
    <property type="entry name" value="Type I PLP-dependent aspartate aminotransferase-like (Major domain)"/>
    <property type="match status" value="1"/>
</dbReference>
<dbReference type="InterPro" id="IPR000277">
    <property type="entry name" value="Cys/Met-Metab_PyrdxlP-dep_enz"/>
</dbReference>
<sequence length="543" mass="59402">MTTGYPRFFVARVVHKLAMRLLEIHNAREGTVDGEEAGVGTSGGRLAMLLDTVRHADMCRRMLEEWCLVRTEGERIVDIGVYNVTWDGKITTVDSGEKLTQGGPPRKIGDEDIVLLSFPVELALDAKSLWQHTGFGISSRRATHWLDNAPFLSTATPQKSLSPPPDAARRVGQAKADIKERLATGNSSPTLTVSPSDVFLCPTGMTAIAETADAIKSLRQHTPDSPYRVAVFGFPYVDTYKVLSRVLGFVPTLYNSTLPSLDALEALLATTTIDALFTEFPGNPLLQSPDLTRLHALSRRHNFALVVDDTIGTYASLSLLRACDVLCTSLTKMFSGQCNVMGGAVTLSPASPFYGGLQGVLAARRAEVEGAWFWEDVLVMERNGRDFVERVRRASRNAEAVAGALRRSRVVREVYYPLGAETQGVYDEYRVEGGGYGYMLSVKFERLEQAVAFYDALDVAKGPSLGTNFTLCCAYTLLAHYKELEWAAEYGVVEDLVRISVGLEDREWLEERVRKALAAAEAVTNGAVVNGAVNGDGPKFSEI</sequence>
<keyword evidence="7" id="KW-1185">Reference proteome</keyword>
<gene>
    <name evidence="6" type="ORF">NEMBOFW57_010811</name>
</gene>
<comment type="pathway">
    <text evidence="3">Amino-acid biosynthesis; L-methionine biosynthesis via de novo pathway.</text>
</comment>
<evidence type="ECO:0000313" key="6">
    <source>
        <dbReference type="EMBL" id="KAG7284438.1"/>
    </source>
</evidence>
<dbReference type="AlphaFoldDB" id="A0AAD4ESA2"/>
<evidence type="ECO:0000256" key="4">
    <source>
        <dbReference type="ARBA" id="ARBA00061376"/>
    </source>
</evidence>
<organism evidence="6 7">
    <name type="scientific">Staphylotrichum longicolle</name>
    <dbReference type="NCBI Taxonomy" id="669026"/>
    <lineage>
        <taxon>Eukaryota</taxon>
        <taxon>Fungi</taxon>
        <taxon>Dikarya</taxon>
        <taxon>Ascomycota</taxon>
        <taxon>Pezizomycotina</taxon>
        <taxon>Sordariomycetes</taxon>
        <taxon>Sordariomycetidae</taxon>
        <taxon>Sordariales</taxon>
        <taxon>Chaetomiaceae</taxon>
        <taxon>Staphylotrichum</taxon>
    </lineage>
</organism>